<organism evidence="1 2">
    <name type="scientific">Aspergillus pseudoustus</name>
    <dbReference type="NCBI Taxonomy" id="1810923"/>
    <lineage>
        <taxon>Eukaryota</taxon>
        <taxon>Fungi</taxon>
        <taxon>Dikarya</taxon>
        <taxon>Ascomycota</taxon>
        <taxon>Pezizomycotina</taxon>
        <taxon>Eurotiomycetes</taxon>
        <taxon>Eurotiomycetidae</taxon>
        <taxon>Eurotiales</taxon>
        <taxon>Aspergillaceae</taxon>
        <taxon>Aspergillus</taxon>
        <taxon>Aspergillus subgen. Nidulantes</taxon>
    </lineage>
</organism>
<dbReference type="EMBL" id="JBFXLU010000313">
    <property type="protein sequence ID" value="KAL2830142.1"/>
    <property type="molecule type" value="Genomic_DNA"/>
</dbReference>
<dbReference type="Proteomes" id="UP001610446">
    <property type="component" value="Unassembled WGS sequence"/>
</dbReference>
<dbReference type="PANTHER" id="PTHR46082">
    <property type="entry name" value="ATP/GTP-BINDING PROTEIN-RELATED"/>
    <property type="match status" value="1"/>
</dbReference>
<accession>A0ABR4ITF5</accession>
<evidence type="ECO:0008006" key="3">
    <source>
        <dbReference type="Google" id="ProtNLM"/>
    </source>
</evidence>
<evidence type="ECO:0000313" key="2">
    <source>
        <dbReference type="Proteomes" id="UP001610446"/>
    </source>
</evidence>
<dbReference type="InterPro" id="IPR053137">
    <property type="entry name" value="NLR-like"/>
</dbReference>
<dbReference type="SUPFAM" id="SSF48452">
    <property type="entry name" value="TPR-like"/>
    <property type="match status" value="1"/>
</dbReference>
<evidence type="ECO:0000313" key="1">
    <source>
        <dbReference type="EMBL" id="KAL2830142.1"/>
    </source>
</evidence>
<dbReference type="PANTHER" id="PTHR46082:SF6">
    <property type="entry name" value="AAA+ ATPASE DOMAIN-CONTAINING PROTEIN-RELATED"/>
    <property type="match status" value="1"/>
</dbReference>
<proteinExistence type="predicted"/>
<comment type="caution">
    <text evidence="1">The sequence shown here is derived from an EMBL/GenBank/DDBJ whole genome shotgun (WGS) entry which is preliminary data.</text>
</comment>
<dbReference type="Gene3D" id="1.25.40.10">
    <property type="entry name" value="Tetratricopeptide repeat domain"/>
    <property type="match status" value="2"/>
</dbReference>
<keyword evidence="2" id="KW-1185">Reference proteome</keyword>
<name>A0ABR4ITF5_9EURO</name>
<dbReference type="InterPro" id="IPR011990">
    <property type="entry name" value="TPR-like_helical_dom_sf"/>
</dbReference>
<dbReference type="Pfam" id="PF13374">
    <property type="entry name" value="TPR_10"/>
    <property type="match status" value="2"/>
</dbReference>
<gene>
    <name evidence="1" type="ORF">BJY01DRAFT_254757</name>
</gene>
<protein>
    <recommendedName>
        <fullName evidence="3">Tetratricopeptide repeat-domain-containing protein</fullName>
    </recommendedName>
</protein>
<reference evidence="1 2" key="1">
    <citation type="submission" date="2024-07" db="EMBL/GenBank/DDBJ databases">
        <title>Section-level genome sequencing and comparative genomics of Aspergillus sections Usti and Cavernicolus.</title>
        <authorList>
            <consortium name="Lawrence Berkeley National Laboratory"/>
            <person name="Nybo J.L."/>
            <person name="Vesth T.C."/>
            <person name="Theobald S."/>
            <person name="Frisvad J.C."/>
            <person name="Larsen T.O."/>
            <person name="Kjaerboelling I."/>
            <person name="Rothschild-Mancinelli K."/>
            <person name="Lyhne E.K."/>
            <person name="Kogle M.E."/>
            <person name="Barry K."/>
            <person name="Clum A."/>
            <person name="Na H."/>
            <person name="Ledsgaard L."/>
            <person name="Lin J."/>
            <person name="Lipzen A."/>
            <person name="Kuo A."/>
            <person name="Riley R."/>
            <person name="Mondo S."/>
            <person name="Labutti K."/>
            <person name="Haridas S."/>
            <person name="Pangalinan J."/>
            <person name="Salamov A.A."/>
            <person name="Simmons B.A."/>
            <person name="Magnuson J.K."/>
            <person name="Chen J."/>
            <person name="Drula E."/>
            <person name="Henrissat B."/>
            <person name="Wiebenga A."/>
            <person name="Lubbers R.J."/>
            <person name="Gomes A.C."/>
            <person name="Makela M.R."/>
            <person name="Stajich J."/>
            <person name="Grigoriev I.V."/>
            <person name="Mortensen U.H."/>
            <person name="De Vries R.P."/>
            <person name="Baker S.E."/>
            <person name="Andersen M.R."/>
        </authorList>
    </citation>
    <scope>NUCLEOTIDE SEQUENCE [LARGE SCALE GENOMIC DNA]</scope>
    <source>
        <strain evidence="1 2">CBS 123904</strain>
    </source>
</reference>
<sequence>MAQLIHTYSRQARYKDAENVLLDWIGIQTQRWGPGYETVLSAAGSLVDIYRQQGRLEDAKELKRSVIEMRRQTTGSEYPESTRTLHKMEQLSAANYDEAWILREIEKHETAVGPSHRVTLVEMGDLASLYRELGRLDEAEKLLIQVVAGLTAALGPTDEFTLNHQCQLGTVYLPGTRAISRGGKLFLEVLRASYDALGPEDLRTSMALCALAVLRMGTDTSDQFLSKYIDHPIISIGAQLLAQFWKCQSRDREAVKLLQECLRVQMATFGPAHPATVNTAELFELRRILENERW</sequence>
<dbReference type="Pfam" id="PF13424">
    <property type="entry name" value="TPR_12"/>
    <property type="match status" value="1"/>
</dbReference>